<feature type="region of interest" description="Disordered" evidence="1">
    <location>
        <begin position="1"/>
        <end position="61"/>
    </location>
</feature>
<dbReference type="AlphaFoldDB" id="A0AAV2L9A6"/>
<evidence type="ECO:0000313" key="2">
    <source>
        <dbReference type="EMBL" id="CAL1596214.1"/>
    </source>
</evidence>
<name>A0AAV2L9A6_KNICA</name>
<feature type="compositionally biased region" description="Polar residues" evidence="1">
    <location>
        <begin position="34"/>
        <end position="49"/>
    </location>
</feature>
<accession>A0AAV2L9A6</accession>
<feature type="region of interest" description="Disordered" evidence="1">
    <location>
        <begin position="112"/>
        <end position="208"/>
    </location>
</feature>
<evidence type="ECO:0000313" key="3">
    <source>
        <dbReference type="Proteomes" id="UP001497482"/>
    </source>
</evidence>
<feature type="compositionally biased region" description="Low complexity" evidence="1">
    <location>
        <begin position="179"/>
        <end position="208"/>
    </location>
</feature>
<feature type="compositionally biased region" description="Basic and acidic residues" evidence="1">
    <location>
        <begin position="7"/>
        <end position="26"/>
    </location>
</feature>
<dbReference type="Proteomes" id="UP001497482">
    <property type="component" value="Chromosome 21"/>
</dbReference>
<keyword evidence="3" id="KW-1185">Reference proteome</keyword>
<evidence type="ECO:0000256" key="1">
    <source>
        <dbReference type="SAM" id="MobiDB-lite"/>
    </source>
</evidence>
<dbReference type="EMBL" id="OZ035843">
    <property type="protein sequence ID" value="CAL1596214.1"/>
    <property type="molecule type" value="Genomic_DNA"/>
</dbReference>
<protein>
    <submittedName>
        <fullName evidence="2">Uncharacterized protein</fullName>
    </submittedName>
</protein>
<feature type="compositionally biased region" description="Low complexity" evidence="1">
    <location>
        <begin position="131"/>
        <end position="148"/>
    </location>
</feature>
<proteinExistence type="predicted"/>
<reference evidence="2 3" key="1">
    <citation type="submission" date="2024-04" db="EMBL/GenBank/DDBJ databases">
        <authorList>
            <person name="Waldvogel A.-M."/>
            <person name="Schoenle A."/>
        </authorList>
    </citation>
    <scope>NUCLEOTIDE SEQUENCE [LARGE SCALE GENOMIC DNA]</scope>
</reference>
<gene>
    <name evidence="2" type="ORF">KC01_LOCUS24915</name>
</gene>
<sequence>MTHASKSHSDPFRRGEHRAERDRDIQTSRPELILTSQQRSLHASSQPSSPHLPPATSPSSLSNPNIPLHLLLGTLLPSLSAALTPQGFSSVLPAHSHIGEVLSLPTQSLVTPLPSPYDTQRTHSPHPPPLSSSHYPTASSSPSPTQPTELGVSLISLHRPHQSPTYPHYQHLPTPNTITSTHSPRLLSLHPSSQSTSPSHSSTHPIIN</sequence>
<organism evidence="2 3">
    <name type="scientific">Knipowitschia caucasica</name>
    <name type="common">Caucasian dwarf goby</name>
    <name type="synonym">Pomatoschistus caucasicus</name>
    <dbReference type="NCBI Taxonomy" id="637954"/>
    <lineage>
        <taxon>Eukaryota</taxon>
        <taxon>Metazoa</taxon>
        <taxon>Chordata</taxon>
        <taxon>Craniata</taxon>
        <taxon>Vertebrata</taxon>
        <taxon>Euteleostomi</taxon>
        <taxon>Actinopterygii</taxon>
        <taxon>Neopterygii</taxon>
        <taxon>Teleostei</taxon>
        <taxon>Neoteleostei</taxon>
        <taxon>Acanthomorphata</taxon>
        <taxon>Gobiaria</taxon>
        <taxon>Gobiiformes</taxon>
        <taxon>Gobioidei</taxon>
        <taxon>Gobiidae</taxon>
        <taxon>Gobiinae</taxon>
        <taxon>Knipowitschia</taxon>
    </lineage>
</organism>